<evidence type="ECO:0000256" key="5">
    <source>
        <dbReference type="ARBA" id="ARBA00023295"/>
    </source>
</evidence>
<keyword evidence="2" id="KW-0732">Signal</keyword>
<sequence length="376" mass="41400">MEDLDTSLYLVIHLKPTRNMYSLKLLFSIYIFAFAKASVDDCTVTQVDEIAKLLEKCDDIQIGDLTVPATGPLPVFNLNGKNLTINGKLSFEPRYDDSQALLTITGRNFFVKNGPNGVIDGQGALYWDGKGILSDRRKPLLVNIDQAKKGHFQSLLIKNCPQTCAEVSRSNDIVISGLNVDVSDGDKDGLAVDTHGLSFVNSSAIDVKNIRIINQGACLLVKQGDSIKVFSVQCIGSEGAIIRPDWTYANHIGNISFEYVFLTRTQAGIRIQTSPHQPSGVIKDVTFLTTQVADTKFRGIDITQDYGDEGHPASNIKITNLNIKSVTGYMTDKYVRAVYINCGNGSCSDWHWSGVNIKKAQVENSCNYIPKGFDCW</sequence>
<keyword evidence="6" id="KW-0961">Cell wall biogenesis/degradation</keyword>
<dbReference type="GO" id="GO:0005576">
    <property type="term" value="C:extracellular region"/>
    <property type="evidence" value="ECO:0007669"/>
    <property type="project" value="TreeGrafter"/>
</dbReference>
<dbReference type="GO" id="GO:0004650">
    <property type="term" value="F:polygalacturonase activity"/>
    <property type="evidence" value="ECO:0007669"/>
    <property type="project" value="InterPro"/>
</dbReference>
<dbReference type="InterPro" id="IPR050434">
    <property type="entry name" value="Glycosyl_hydrlase_28"/>
</dbReference>
<proteinExistence type="inferred from homology"/>
<accession>A0A9P0GBQ8</accession>
<dbReference type="InterPro" id="IPR000743">
    <property type="entry name" value="Glyco_hydro_28"/>
</dbReference>
<dbReference type="Pfam" id="PF00295">
    <property type="entry name" value="Glyco_hydro_28"/>
    <property type="match status" value="1"/>
</dbReference>
<protein>
    <recommendedName>
        <fullName evidence="10">Endopolygalacturonase</fullName>
    </recommendedName>
</protein>
<evidence type="ECO:0000256" key="7">
    <source>
        <dbReference type="RuleBase" id="RU361169"/>
    </source>
</evidence>
<dbReference type="AlphaFoldDB" id="A0A9P0GBQ8"/>
<dbReference type="InterPro" id="IPR011050">
    <property type="entry name" value="Pectin_lyase_fold/virulence"/>
</dbReference>
<evidence type="ECO:0008006" key="10">
    <source>
        <dbReference type="Google" id="ProtNLM"/>
    </source>
</evidence>
<name>A0A9P0GBQ8_9CUCU</name>
<dbReference type="Proteomes" id="UP001153636">
    <property type="component" value="Chromosome 18"/>
</dbReference>
<dbReference type="GO" id="GO:0045490">
    <property type="term" value="P:pectin catabolic process"/>
    <property type="evidence" value="ECO:0007669"/>
    <property type="project" value="TreeGrafter"/>
</dbReference>
<keyword evidence="4 7" id="KW-0378">Hydrolase</keyword>
<evidence type="ECO:0000256" key="3">
    <source>
        <dbReference type="ARBA" id="ARBA00022737"/>
    </source>
</evidence>
<evidence type="ECO:0000256" key="1">
    <source>
        <dbReference type="ARBA" id="ARBA00008834"/>
    </source>
</evidence>
<evidence type="ECO:0000256" key="4">
    <source>
        <dbReference type="ARBA" id="ARBA00022801"/>
    </source>
</evidence>
<gene>
    <name evidence="8" type="ORF">PSYICH_LOCUS5988</name>
</gene>
<evidence type="ECO:0000256" key="6">
    <source>
        <dbReference type="ARBA" id="ARBA00023316"/>
    </source>
</evidence>
<dbReference type="SUPFAM" id="SSF51126">
    <property type="entry name" value="Pectin lyase-like"/>
    <property type="match status" value="1"/>
</dbReference>
<evidence type="ECO:0000256" key="2">
    <source>
        <dbReference type="ARBA" id="ARBA00022729"/>
    </source>
</evidence>
<reference evidence="8" key="1">
    <citation type="submission" date="2022-01" db="EMBL/GenBank/DDBJ databases">
        <authorList>
            <person name="King R."/>
        </authorList>
    </citation>
    <scope>NUCLEOTIDE SEQUENCE</scope>
</reference>
<keyword evidence="3" id="KW-0677">Repeat</keyword>
<dbReference type="EMBL" id="OV651830">
    <property type="protein sequence ID" value="CAH1105141.1"/>
    <property type="molecule type" value="Genomic_DNA"/>
</dbReference>
<dbReference type="PANTHER" id="PTHR31884">
    <property type="entry name" value="POLYGALACTURONASE"/>
    <property type="match status" value="1"/>
</dbReference>
<dbReference type="GO" id="GO:0071555">
    <property type="term" value="P:cell wall organization"/>
    <property type="evidence" value="ECO:0007669"/>
    <property type="project" value="UniProtKB-KW"/>
</dbReference>
<organism evidence="8 9">
    <name type="scientific">Psylliodes chrysocephalus</name>
    <dbReference type="NCBI Taxonomy" id="3402493"/>
    <lineage>
        <taxon>Eukaryota</taxon>
        <taxon>Metazoa</taxon>
        <taxon>Ecdysozoa</taxon>
        <taxon>Arthropoda</taxon>
        <taxon>Hexapoda</taxon>
        <taxon>Insecta</taxon>
        <taxon>Pterygota</taxon>
        <taxon>Neoptera</taxon>
        <taxon>Endopterygota</taxon>
        <taxon>Coleoptera</taxon>
        <taxon>Polyphaga</taxon>
        <taxon>Cucujiformia</taxon>
        <taxon>Chrysomeloidea</taxon>
        <taxon>Chrysomelidae</taxon>
        <taxon>Galerucinae</taxon>
        <taxon>Alticini</taxon>
        <taxon>Psylliodes</taxon>
    </lineage>
</organism>
<dbReference type="PANTHER" id="PTHR31884:SF1">
    <property type="entry name" value="POLYGALACTURONASE"/>
    <property type="match status" value="1"/>
</dbReference>
<dbReference type="InterPro" id="IPR012334">
    <property type="entry name" value="Pectin_lyas_fold"/>
</dbReference>
<keyword evidence="9" id="KW-1185">Reference proteome</keyword>
<comment type="similarity">
    <text evidence="1 7">Belongs to the glycosyl hydrolase 28 family.</text>
</comment>
<evidence type="ECO:0000313" key="8">
    <source>
        <dbReference type="EMBL" id="CAH1105141.1"/>
    </source>
</evidence>
<dbReference type="OrthoDB" id="1546079at2759"/>
<dbReference type="Gene3D" id="2.160.20.10">
    <property type="entry name" value="Single-stranded right-handed beta-helix, Pectin lyase-like"/>
    <property type="match status" value="1"/>
</dbReference>
<evidence type="ECO:0000313" key="9">
    <source>
        <dbReference type="Proteomes" id="UP001153636"/>
    </source>
</evidence>
<keyword evidence="5 7" id="KW-0326">Glycosidase</keyword>